<comment type="caution">
    <text evidence="2">The sequence shown here is derived from an EMBL/GenBank/DDBJ whole genome shotgun (WGS) entry which is preliminary data.</text>
</comment>
<evidence type="ECO:0000313" key="3">
    <source>
        <dbReference type="Proteomes" id="UP000628017"/>
    </source>
</evidence>
<protein>
    <recommendedName>
        <fullName evidence="1">Bacteriophage T5 Orf172 DNA-binding domain-containing protein</fullName>
    </recommendedName>
</protein>
<dbReference type="Pfam" id="PF10544">
    <property type="entry name" value="T5orf172"/>
    <property type="match status" value="1"/>
</dbReference>
<dbReference type="EMBL" id="BMKA01000002">
    <property type="protein sequence ID" value="GGA14168.1"/>
    <property type="molecule type" value="Genomic_DNA"/>
</dbReference>
<dbReference type="Proteomes" id="UP000628017">
    <property type="component" value="Unassembled WGS sequence"/>
</dbReference>
<reference evidence="2" key="2">
    <citation type="submission" date="2020-09" db="EMBL/GenBank/DDBJ databases">
        <authorList>
            <person name="Sun Q."/>
            <person name="Zhou Y."/>
        </authorList>
    </citation>
    <scope>NUCLEOTIDE SEQUENCE</scope>
    <source>
        <strain evidence="2">CGMCC 1.15880</strain>
    </source>
</reference>
<proteinExistence type="predicted"/>
<evidence type="ECO:0000259" key="1">
    <source>
        <dbReference type="SMART" id="SM00974"/>
    </source>
</evidence>
<accession>A0A916VNQ5</accession>
<reference evidence="2" key="1">
    <citation type="journal article" date="2014" name="Int. J. Syst. Evol. Microbiol.">
        <title>Complete genome sequence of Corynebacterium casei LMG S-19264T (=DSM 44701T), isolated from a smear-ripened cheese.</title>
        <authorList>
            <consortium name="US DOE Joint Genome Institute (JGI-PGF)"/>
            <person name="Walter F."/>
            <person name="Albersmeier A."/>
            <person name="Kalinowski J."/>
            <person name="Ruckert C."/>
        </authorList>
    </citation>
    <scope>NUCLEOTIDE SEQUENCE</scope>
    <source>
        <strain evidence="2">CGMCC 1.15880</strain>
    </source>
</reference>
<name>A0A916VNQ5_9RHOB</name>
<dbReference type="AlphaFoldDB" id="A0A916VNQ5"/>
<evidence type="ECO:0000313" key="2">
    <source>
        <dbReference type="EMBL" id="GGA14168.1"/>
    </source>
</evidence>
<organism evidence="2 3">
    <name type="scientific">Neptunicoccus cionae</name>
    <dbReference type="NCBI Taxonomy" id="2035344"/>
    <lineage>
        <taxon>Bacteria</taxon>
        <taxon>Pseudomonadati</taxon>
        <taxon>Pseudomonadota</taxon>
        <taxon>Alphaproteobacteria</taxon>
        <taxon>Rhodobacterales</taxon>
        <taxon>Paracoccaceae</taxon>
        <taxon>Neptunicoccus</taxon>
    </lineage>
</organism>
<sequence>MGEGFVKSGWVYALYSNQSPLIKIGLTTTSPAKRIREINCSKNYGPLGPWLQLDVRQVKDTRGIEKTLHRQLNHYAHKDVPTASELFEISPNQAREALLQIPASELLAPLPITNLNLEPDFVAYLIALFRNSGIENFRDIQESWTFSLFPKTDGGRFFTLNIDKHEVAFSRPIASEPPLVHHEIVVDHMVLKDRDLKNWVRENGGLIKKTQYKSSWGNASTLVFQSTFDQARTLFQFPGFRRALIAYWYEALLRMQDRGTRSFFAKNHNYDAVSEIFRHMSEAHSFRARLEN</sequence>
<dbReference type="SMART" id="SM00974">
    <property type="entry name" value="T5orf172"/>
    <property type="match status" value="1"/>
</dbReference>
<gene>
    <name evidence="2" type="ORF">GCM10011498_12800</name>
</gene>
<dbReference type="InterPro" id="IPR018306">
    <property type="entry name" value="Phage_T5_Orf172_DNA-bd"/>
</dbReference>
<feature type="domain" description="Bacteriophage T5 Orf172 DNA-binding" evidence="1">
    <location>
        <begin position="16"/>
        <end position="101"/>
    </location>
</feature>
<keyword evidence="3" id="KW-1185">Reference proteome</keyword>